<dbReference type="Pfam" id="PF13556">
    <property type="entry name" value="HTH_30"/>
    <property type="match status" value="1"/>
</dbReference>
<dbReference type="Gene3D" id="1.10.10.2840">
    <property type="entry name" value="PucR C-terminal helix-turn-helix domain"/>
    <property type="match status" value="1"/>
</dbReference>
<protein>
    <recommendedName>
        <fullName evidence="1">PucR C-terminal helix-turn-helix domain-containing protein</fullName>
    </recommendedName>
</protein>
<name>A0ABP5A9M8_9MICC</name>
<dbReference type="InterPro" id="IPR042070">
    <property type="entry name" value="PucR_C-HTH_sf"/>
</dbReference>
<comment type="caution">
    <text evidence="2">The sequence shown here is derived from an EMBL/GenBank/DDBJ whole genome shotgun (WGS) entry which is preliminary data.</text>
</comment>
<proteinExistence type="predicted"/>
<gene>
    <name evidence="2" type="ORF">GCM10009688_10070</name>
</gene>
<dbReference type="PANTHER" id="PTHR33744:SF1">
    <property type="entry name" value="DNA-BINDING TRANSCRIPTIONAL ACTIVATOR ADER"/>
    <property type="match status" value="1"/>
</dbReference>
<dbReference type="InterPro" id="IPR051448">
    <property type="entry name" value="CdaR-like_regulators"/>
</dbReference>
<dbReference type="InterPro" id="IPR025736">
    <property type="entry name" value="PucR_C-HTH_dom"/>
</dbReference>
<dbReference type="PANTHER" id="PTHR33744">
    <property type="entry name" value="CARBOHYDRATE DIACID REGULATOR"/>
    <property type="match status" value="1"/>
</dbReference>
<keyword evidence="3" id="KW-1185">Reference proteome</keyword>
<reference evidence="3" key="1">
    <citation type="journal article" date="2019" name="Int. J. Syst. Evol. Microbiol.">
        <title>The Global Catalogue of Microorganisms (GCM) 10K type strain sequencing project: providing services to taxonomists for standard genome sequencing and annotation.</title>
        <authorList>
            <consortium name="The Broad Institute Genomics Platform"/>
            <consortium name="The Broad Institute Genome Sequencing Center for Infectious Disease"/>
            <person name="Wu L."/>
            <person name="Ma J."/>
        </authorList>
    </citation>
    <scope>NUCLEOTIDE SEQUENCE [LARGE SCALE GENOMIC DNA]</scope>
    <source>
        <strain evidence="3">JCM 13316</strain>
    </source>
</reference>
<evidence type="ECO:0000259" key="1">
    <source>
        <dbReference type="Pfam" id="PF13556"/>
    </source>
</evidence>
<sequence>MDTSQLAYVDLVRASGSKYPISAILTCLTDNSAAWAALVTTSGRLIESVQSGTSGEVDQETLAEAVSIIPRPSLKPATGRSAAGQELMTFPVGAEGRATAVLIVACDAPLHPEMHRFGGSAAMLLRLLLRDMRRLQTASRMVRDSITRLIFSQRIDSALELAAEMGLATPPSRPHIVCVRGVSAWDPDDLLDLLEAAVPPDARQLLAYIDDDELWLLLNRVQFQAMAPELVALVDRHPALRVLLTEQVPANKLSHRWQHWMNDIRKAPAGTVVDRSHYQGETPSDWVHKLQRDGSPQVVEAVVEYLRCRGRWEAAAESLELHRNTLRYRVSSAEKMLGLDLTDPTTSSRLWLALRSEGLAD</sequence>
<organism evidence="2 3">
    <name type="scientific">Arthrobacter gandavensis</name>
    <dbReference type="NCBI Taxonomy" id="169960"/>
    <lineage>
        <taxon>Bacteria</taxon>
        <taxon>Bacillati</taxon>
        <taxon>Actinomycetota</taxon>
        <taxon>Actinomycetes</taxon>
        <taxon>Micrococcales</taxon>
        <taxon>Micrococcaceae</taxon>
        <taxon>Arthrobacter</taxon>
    </lineage>
</organism>
<feature type="domain" description="PucR C-terminal helix-turn-helix" evidence="1">
    <location>
        <begin position="299"/>
        <end position="355"/>
    </location>
</feature>
<dbReference type="EMBL" id="BAAALV010000002">
    <property type="protein sequence ID" value="GAA1908013.1"/>
    <property type="molecule type" value="Genomic_DNA"/>
</dbReference>
<accession>A0ABP5A9M8</accession>
<evidence type="ECO:0000313" key="3">
    <source>
        <dbReference type="Proteomes" id="UP001500784"/>
    </source>
</evidence>
<dbReference type="Proteomes" id="UP001500784">
    <property type="component" value="Unassembled WGS sequence"/>
</dbReference>
<evidence type="ECO:0000313" key="2">
    <source>
        <dbReference type="EMBL" id="GAA1908013.1"/>
    </source>
</evidence>